<name>A0AAD8IWV8_9APIA</name>
<proteinExistence type="predicted"/>
<dbReference type="AlphaFoldDB" id="A0AAD8IWV8"/>
<protein>
    <submittedName>
        <fullName evidence="1">Uncharacterized protein</fullName>
    </submittedName>
</protein>
<dbReference type="Proteomes" id="UP001237642">
    <property type="component" value="Unassembled WGS sequence"/>
</dbReference>
<reference evidence="1" key="2">
    <citation type="submission" date="2023-05" db="EMBL/GenBank/DDBJ databases">
        <authorList>
            <person name="Schelkunov M.I."/>
        </authorList>
    </citation>
    <scope>NUCLEOTIDE SEQUENCE</scope>
    <source>
        <strain evidence="1">Hsosn_3</strain>
        <tissue evidence="1">Leaf</tissue>
    </source>
</reference>
<dbReference type="PANTHER" id="PTHR32018:SF6">
    <property type="entry name" value="RHAMNOGALACTURONAN ENDOLYASE"/>
    <property type="match status" value="1"/>
</dbReference>
<dbReference type="EMBL" id="JAUIZM010000003">
    <property type="protein sequence ID" value="KAK1392413.1"/>
    <property type="molecule type" value="Genomic_DNA"/>
</dbReference>
<evidence type="ECO:0000313" key="1">
    <source>
        <dbReference type="EMBL" id="KAK1392413.1"/>
    </source>
</evidence>
<organism evidence="1 2">
    <name type="scientific">Heracleum sosnowskyi</name>
    <dbReference type="NCBI Taxonomy" id="360622"/>
    <lineage>
        <taxon>Eukaryota</taxon>
        <taxon>Viridiplantae</taxon>
        <taxon>Streptophyta</taxon>
        <taxon>Embryophyta</taxon>
        <taxon>Tracheophyta</taxon>
        <taxon>Spermatophyta</taxon>
        <taxon>Magnoliopsida</taxon>
        <taxon>eudicotyledons</taxon>
        <taxon>Gunneridae</taxon>
        <taxon>Pentapetalae</taxon>
        <taxon>asterids</taxon>
        <taxon>campanulids</taxon>
        <taxon>Apiales</taxon>
        <taxon>Apiaceae</taxon>
        <taxon>Apioideae</taxon>
        <taxon>apioid superclade</taxon>
        <taxon>Tordylieae</taxon>
        <taxon>Tordyliinae</taxon>
        <taxon>Heracleum</taxon>
    </lineage>
</organism>
<comment type="caution">
    <text evidence="1">The sequence shown here is derived from an EMBL/GenBank/DDBJ whole genome shotgun (WGS) entry which is preliminary data.</text>
</comment>
<dbReference type="Pfam" id="PF06045">
    <property type="entry name" value="Rhamnogal_lyase"/>
    <property type="match status" value="1"/>
</dbReference>
<dbReference type="InterPro" id="IPR051850">
    <property type="entry name" value="Polysacch_Lyase_4"/>
</dbReference>
<dbReference type="InterPro" id="IPR010325">
    <property type="entry name" value="Rhamnogal_lyase"/>
</dbReference>
<keyword evidence="2" id="KW-1185">Reference proteome</keyword>
<accession>A0AAD8IWV8</accession>
<gene>
    <name evidence="1" type="ORF">POM88_011469</name>
</gene>
<reference evidence="1" key="1">
    <citation type="submission" date="2023-02" db="EMBL/GenBank/DDBJ databases">
        <title>Genome of toxic invasive species Heracleum sosnowskyi carries increased number of genes despite the absence of recent whole-genome duplications.</title>
        <authorList>
            <person name="Schelkunov M."/>
            <person name="Shtratnikova V."/>
            <person name="Makarenko M."/>
            <person name="Klepikova A."/>
            <person name="Omelchenko D."/>
            <person name="Novikova G."/>
            <person name="Obukhova E."/>
            <person name="Bogdanov V."/>
            <person name="Penin A."/>
            <person name="Logacheva M."/>
        </authorList>
    </citation>
    <scope>NUCLEOTIDE SEQUENCE</scope>
    <source>
        <strain evidence="1">Hsosn_3</strain>
        <tissue evidence="1">Leaf</tissue>
    </source>
</reference>
<evidence type="ECO:0000313" key="2">
    <source>
        <dbReference type="Proteomes" id="UP001237642"/>
    </source>
</evidence>
<sequence>MKNLTDIANSNYWVVKDYNRLVNSVNSLEPEIPRLFDDELTKNWDVLRGISGFYSYSIFEHLEEHPAIVLYQGRIVFRLQDELFRYMAVSDDRQRIMPTAEDRKRGQPLDYPEAVLLTNPSNTFLKGEVDDKY</sequence>
<dbReference type="PANTHER" id="PTHR32018">
    <property type="entry name" value="RHAMNOGALACTURONATE LYASE FAMILY PROTEIN"/>
    <property type="match status" value="1"/>
</dbReference>